<name>A0A8J7MCD8_9BACT</name>
<evidence type="ECO:0000259" key="3">
    <source>
        <dbReference type="Pfam" id="PF22680"/>
    </source>
</evidence>
<protein>
    <submittedName>
        <fullName evidence="4">DUF4091 domain-containing protein</fullName>
    </submittedName>
</protein>
<evidence type="ECO:0000313" key="5">
    <source>
        <dbReference type="Proteomes" id="UP000624703"/>
    </source>
</evidence>
<dbReference type="Pfam" id="PF13320">
    <property type="entry name" value="GH123_cat"/>
    <property type="match status" value="1"/>
</dbReference>
<organism evidence="4 5">
    <name type="scientific">Persicirhabdus sediminis</name>
    <dbReference type="NCBI Taxonomy" id="454144"/>
    <lineage>
        <taxon>Bacteria</taxon>
        <taxon>Pseudomonadati</taxon>
        <taxon>Verrucomicrobiota</taxon>
        <taxon>Verrucomicrobiia</taxon>
        <taxon>Verrucomicrobiales</taxon>
        <taxon>Verrucomicrobiaceae</taxon>
        <taxon>Persicirhabdus</taxon>
    </lineage>
</organism>
<accession>A0A8J7MCD8</accession>
<comment type="caution">
    <text evidence="4">The sequence shown here is derived from an EMBL/GenBank/DDBJ whole genome shotgun (WGS) entry which is preliminary data.</text>
</comment>
<proteinExistence type="predicted"/>
<dbReference type="InterPro" id="IPR053850">
    <property type="entry name" value="Glyco_hydro_123_N_2"/>
</dbReference>
<dbReference type="InterPro" id="IPR025150">
    <property type="entry name" value="GH123_cat"/>
</dbReference>
<gene>
    <name evidence="4" type="ORF">JIN82_02410</name>
</gene>
<evidence type="ECO:0000259" key="2">
    <source>
        <dbReference type="Pfam" id="PF13320"/>
    </source>
</evidence>
<feature type="domain" description="Glycoside hydrolase 123 N-terminal" evidence="3">
    <location>
        <begin position="55"/>
        <end position="175"/>
    </location>
</feature>
<evidence type="ECO:0000256" key="1">
    <source>
        <dbReference type="SAM" id="SignalP"/>
    </source>
</evidence>
<evidence type="ECO:0000313" key="4">
    <source>
        <dbReference type="EMBL" id="MBK1790003.1"/>
    </source>
</evidence>
<dbReference type="RefSeq" id="WP_200310046.1">
    <property type="nucleotide sequence ID" value="NZ_JAENIM010000012.1"/>
</dbReference>
<dbReference type="InterPro" id="IPR017853">
    <property type="entry name" value="GH"/>
</dbReference>
<dbReference type="SUPFAM" id="SSF51445">
    <property type="entry name" value="(Trans)glycosidases"/>
    <property type="match status" value="1"/>
</dbReference>
<keyword evidence="1" id="KW-0732">Signal</keyword>
<feature type="domain" description="Glycoside hydrolase 123 catalytic" evidence="2">
    <location>
        <begin position="210"/>
        <end position="522"/>
    </location>
</feature>
<keyword evidence="5" id="KW-1185">Reference proteome</keyword>
<dbReference type="EMBL" id="JAENIM010000012">
    <property type="protein sequence ID" value="MBK1790003.1"/>
    <property type="molecule type" value="Genomic_DNA"/>
</dbReference>
<dbReference type="Pfam" id="PF22680">
    <property type="entry name" value="Glyco_hydro_123_N_2"/>
    <property type="match status" value="1"/>
</dbReference>
<feature type="chain" id="PRO_5035285109" evidence="1">
    <location>
        <begin position="27"/>
        <end position="580"/>
    </location>
</feature>
<reference evidence="4" key="1">
    <citation type="submission" date="2021-01" db="EMBL/GenBank/DDBJ databases">
        <title>Modified the classification status of verrucomicrobia.</title>
        <authorList>
            <person name="Feng X."/>
        </authorList>
    </citation>
    <scope>NUCLEOTIDE SEQUENCE</scope>
    <source>
        <strain evidence="4">_KCTC 22039</strain>
    </source>
</reference>
<sequence length="580" mass="65702">MKLRKIHHQWLPALALLIFASPLALEAKPLREPKAIDEIKLTEEVKKVAFAGAVGSIDERYARDSFPQLENELNWSASAWRGERVHGQFVTWTGRGQRDVVLSATDLKNANGDIIPAESVTPSYVRYTMAAGALYGDILEPNKPIRIPAGTSRPIWLSINVPADAKPGTYTGELKAIAKSGQSVSFNLELEVLPLLLPKPDQWSFHLDLWQHPWAVARVHALEPWSPAHWEKMAAVLKLAADAGQKCLTVSLINRPWGQQTLDAFGPMVNPTRHSDGSWSYNYSLFDRYVEFGMQCGITSQINCYSMVPWNNEFFFHDETSGEYTSIIAKPGTPEYADFWKPFLKSFSAHLKEKGWFDITTIAMDERPLRALKEVIKLVDEVDPEFKIALAADHNLTDIIDRVQDYSYAFEFDANRELNRARSNDNKKSTFYVCCNPVRPNTFTFSPPAESTWLAWNAAAEGYDGILRWALCSYTEDPFMSTDYLRKDWLSGDCFLIYPGARSSVRFERLREGIQDFEKIRIVREIFADQGDAGKESLKKLDNLLDKLVNIDKKTAKDFTTPLNEAKASFAELVRDALPE</sequence>
<dbReference type="AlphaFoldDB" id="A0A8J7MCD8"/>
<feature type="signal peptide" evidence="1">
    <location>
        <begin position="1"/>
        <end position="26"/>
    </location>
</feature>
<dbReference type="Proteomes" id="UP000624703">
    <property type="component" value="Unassembled WGS sequence"/>
</dbReference>